<dbReference type="PANTHER" id="PTHR11632">
    <property type="entry name" value="SUCCINATE DEHYDROGENASE 2 FLAVOPROTEIN SUBUNIT"/>
    <property type="match status" value="1"/>
</dbReference>
<evidence type="ECO:0000256" key="8">
    <source>
        <dbReference type="ARBA" id="ARBA00022982"/>
    </source>
</evidence>
<keyword evidence="12" id="KW-0175">Coiled coil</keyword>
<proteinExistence type="inferred from homology"/>
<evidence type="ECO:0000259" key="14">
    <source>
        <dbReference type="Pfam" id="PF02910"/>
    </source>
</evidence>
<dbReference type="InterPro" id="IPR015939">
    <property type="entry name" value="Fum_Rdtase/Succ_DH_flav-like_C"/>
</dbReference>
<dbReference type="STRING" id="990268.JCM19235_50"/>
<dbReference type="Gene3D" id="1.20.58.100">
    <property type="entry name" value="Fumarate reductase/succinate dehydrogenase flavoprotein-like, C-terminal domain"/>
    <property type="match status" value="1"/>
</dbReference>
<comment type="catalytic activity">
    <reaction evidence="11">
        <text>a quinone + succinate = fumarate + a quinol</text>
        <dbReference type="Rhea" id="RHEA:40523"/>
        <dbReference type="ChEBI" id="CHEBI:24646"/>
        <dbReference type="ChEBI" id="CHEBI:29806"/>
        <dbReference type="ChEBI" id="CHEBI:30031"/>
        <dbReference type="ChEBI" id="CHEBI:132124"/>
        <dbReference type="EC" id="1.3.5.1"/>
    </reaction>
</comment>
<dbReference type="GO" id="GO:0006113">
    <property type="term" value="P:fermentation"/>
    <property type="evidence" value="ECO:0007669"/>
    <property type="project" value="TreeGrafter"/>
</dbReference>
<dbReference type="InterPro" id="IPR030664">
    <property type="entry name" value="SdhA/FrdA/AprA"/>
</dbReference>
<dbReference type="GO" id="GO:0009055">
    <property type="term" value="F:electron transfer activity"/>
    <property type="evidence" value="ECO:0007669"/>
    <property type="project" value="UniProtKB-ARBA"/>
</dbReference>
<evidence type="ECO:0000256" key="1">
    <source>
        <dbReference type="ARBA" id="ARBA00001974"/>
    </source>
</evidence>
<evidence type="ECO:0000256" key="12">
    <source>
        <dbReference type="SAM" id="Coils"/>
    </source>
</evidence>
<dbReference type="GO" id="GO:0050660">
    <property type="term" value="F:flavin adenine dinucleotide binding"/>
    <property type="evidence" value="ECO:0007669"/>
    <property type="project" value="UniProtKB-ARBA"/>
</dbReference>
<evidence type="ECO:0000256" key="11">
    <source>
        <dbReference type="ARBA" id="ARBA00049220"/>
    </source>
</evidence>
<feature type="region of interest" description="Disordered" evidence="13">
    <location>
        <begin position="155"/>
        <end position="178"/>
    </location>
</feature>
<dbReference type="GO" id="GO:0009061">
    <property type="term" value="P:anaerobic respiration"/>
    <property type="evidence" value="ECO:0007669"/>
    <property type="project" value="TreeGrafter"/>
</dbReference>
<evidence type="ECO:0000256" key="13">
    <source>
        <dbReference type="SAM" id="MobiDB-lite"/>
    </source>
</evidence>
<feature type="domain" description="Fumarate reductase/succinate dehydrogenase flavoprotein-like C-terminal" evidence="14">
    <location>
        <begin position="24"/>
        <end position="152"/>
    </location>
</feature>
<dbReference type="FunFam" id="1.20.58.100:FF:000001">
    <property type="entry name" value="Succinate dehydrogenase flavoprotein subunit (SdhA)"/>
    <property type="match status" value="1"/>
</dbReference>
<comment type="similarity">
    <text evidence="3">Belongs to the FAD-dependent oxidoreductase 2 family. FRD/SDH subfamily.</text>
</comment>
<keyword evidence="5" id="KW-0813">Transport</keyword>
<evidence type="ECO:0000313" key="16">
    <source>
        <dbReference type="Proteomes" id="UP000029228"/>
    </source>
</evidence>
<evidence type="ECO:0000256" key="10">
    <source>
        <dbReference type="ARBA" id="ARBA00023136"/>
    </source>
</evidence>
<evidence type="ECO:0000256" key="2">
    <source>
        <dbReference type="ARBA" id="ARBA00004515"/>
    </source>
</evidence>
<dbReference type="EC" id="1.3.5.1" evidence="4"/>
<sequence length="178" mass="19959">MKAVEARIAALMNQEGDENWAEIRTEMGHTMEAGCGIYRQEDLMQATLEKIAELKQRYKKISIKDKGKVFNTDLLYAIEVGYGLEVAEAMVHSAILRKESRGAHQRLDDGCTERDDENYLKHSLAFFNEDNAPSIDYSNVTITKSQPKARLYGEAAEKAAAEEAAKQANKDQNAEEQA</sequence>
<evidence type="ECO:0000256" key="4">
    <source>
        <dbReference type="ARBA" id="ARBA00012792"/>
    </source>
</evidence>
<dbReference type="AlphaFoldDB" id="A0A090SVX9"/>
<keyword evidence="7" id="KW-0274">FAD</keyword>
<gene>
    <name evidence="15" type="ORF">JCM19235_50</name>
</gene>
<dbReference type="GO" id="GO:0008177">
    <property type="term" value="F:succinate dehydrogenase (quinone) activity"/>
    <property type="evidence" value="ECO:0007669"/>
    <property type="project" value="UniProtKB-EC"/>
</dbReference>
<protein>
    <recommendedName>
        <fullName evidence="4">succinate dehydrogenase</fullName>
        <ecNumber evidence="4">1.3.5.1</ecNumber>
    </recommendedName>
</protein>
<evidence type="ECO:0000313" key="15">
    <source>
        <dbReference type="EMBL" id="GAL23462.1"/>
    </source>
</evidence>
<keyword evidence="16" id="KW-1185">Reference proteome</keyword>
<organism evidence="15 16">
    <name type="scientific">Vibrio maritimus</name>
    <dbReference type="NCBI Taxonomy" id="990268"/>
    <lineage>
        <taxon>Bacteria</taxon>
        <taxon>Pseudomonadati</taxon>
        <taxon>Pseudomonadota</taxon>
        <taxon>Gammaproteobacteria</taxon>
        <taxon>Vibrionales</taxon>
        <taxon>Vibrionaceae</taxon>
        <taxon>Vibrio</taxon>
    </lineage>
</organism>
<dbReference type="SUPFAM" id="SSF46977">
    <property type="entry name" value="Succinate dehydrogenase/fumarate reductase flavoprotein C-terminal domain"/>
    <property type="match status" value="1"/>
</dbReference>
<dbReference type="InterPro" id="IPR037099">
    <property type="entry name" value="Fum_R/Succ_DH_flav-like_C_sf"/>
</dbReference>
<reference evidence="15 16" key="2">
    <citation type="submission" date="2014-09" db="EMBL/GenBank/DDBJ databases">
        <authorList>
            <consortium name="NBRP consortium"/>
            <person name="Sawabe T."/>
            <person name="Meirelles P."/>
            <person name="Nakanishi M."/>
            <person name="Sayaka M."/>
            <person name="Hattori M."/>
            <person name="Ohkuma M."/>
        </authorList>
    </citation>
    <scope>NUCLEOTIDE SEQUENCE [LARGE SCALE GENOMIC DNA]</scope>
    <source>
        <strain evidence="16">JCM19235</strain>
    </source>
</reference>
<evidence type="ECO:0000256" key="9">
    <source>
        <dbReference type="ARBA" id="ARBA00023002"/>
    </source>
</evidence>
<keyword evidence="9" id="KW-0560">Oxidoreductase</keyword>
<accession>A0A090SVX9</accession>
<dbReference type="GO" id="GO:0005886">
    <property type="term" value="C:plasma membrane"/>
    <property type="evidence" value="ECO:0007669"/>
    <property type="project" value="UniProtKB-SubCell"/>
</dbReference>
<reference evidence="15 16" key="1">
    <citation type="submission" date="2014-09" db="EMBL/GenBank/DDBJ databases">
        <title>Vibrio maritimus JCM 19235. (C45) whole genome shotgun sequence.</title>
        <authorList>
            <person name="Sawabe T."/>
            <person name="Meirelles P."/>
            <person name="Nakanishi M."/>
            <person name="Sayaka M."/>
            <person name="Hattori M."/>
            <person name="Ohkuma M."/>
        </authorList>
    </citation>
    <scope>NUCLEOTIDE SEQUENCE [LARGE SCALE GENOMIC DNA]</scope>
    <source>
        <strain evidence="16">JCM19235</strain>
    </source>
</reference>
<comment type="cofactor">
    <cofactor evidence="1">
        <name>FAD</name>
        <dbReference type="ChEBI" id="CHEBI:57692"/>
    </cofactor>
</comment>
<keyword evidence="8" id="KW-0249">Electron transport</keyword>
<dbReference type="FunFam" id="4.10.80.40:FF:000003">
    <property type="entry name" value="Fumarate reductase flavoprotein subunit"/>
    <property type="match status" value="1"/>
</dbReference>
<dbReference type="PANTHER" id="PTHR11632:SF82">
    <property type="entry name" value="FUMARATE REDUCTASE FLAVOPROTEIN SUBUNIT"/>
    <property type="match status" value="1"/>
</dbReference>
<keyword evidence="10" id="KW-0472">Membrane</keyword>
<evidence type="ECO:0000256" key="5">
    <source>
        <dbReference type="ARBA" id="ARBA00022448"/>
    </source>
</evidence>
<evidence type="ECO:0000256" key="7">
    <source>
        <dbReference type="ARBA" id="ARBA00022827"/>
    </source>
</evidence>
<dbReference type="Pfam" id="PF02910">
    <property type="entry name" value="Succ_DH_flav_C"/>
    <property type="match status" value="1"/>
</dbReference>
<keyword evidence="6" id="KW-0285">Flavoprotein</keyword>
<feature type="coiled-coil region" evidence="12">
    <location>
        <begin position="37"/>
        <end position="64"/>
    </location>
</feature>
<comment type="subcellular location">
    <subcellularLocation>
        <location evidence="2">Cell inner membrane</location>
        <topology evidence="2">Peripheral membrane protein</topology>
        <orientation evidence="2">Cytoplasmic side</orientation>
    </subcellularLocation>
</comment>
<dbReference type="Gene3D" id="4.10.80.40">
    <property type="entry name" value="succinate dehydrogenase protein domain"/>
    <property type="match status" value="1"/>
</dbReference>
<evidence type="ECO:0000256" key="6">
    <source>
        <dbReference type="ARBA" id="ARBA00022630"/>
    </source>
</evidence>
<evidence type="ECO:0000256" key="3">
    <source>
        <dbReference type="ARBA" id="ARBA00008040"/>
    </source>
</evidence>
<name>A0A090SVX9_9VIBR</name>
<comment type="caution">
    <text evidence="15">The sequence shown here is derived from an EMBL/GenBank/DDBJ whole genome shotgun (WGS) entry which is preliminary data.</text>
</comment>
<dbReference type="Proteomes" id="UP000029228">
    <property type="component" value="Unassembled WGS sequence"/>
</dbReference>
<dbReference type="EMBL" id="BBMR01000022">
    <property type="protein sequence ID" value="GAL23462.1"/>
    <property type="molecule type" value="Genomic_DNA"/>
</dbReference>